<dbReference type="EMBL" id="CAAHCC010000003">
    <property type="protein sequence ID" value="VGK84938.1"/>
    <property type="molecule type" value="Genomic_DNA"/>
</dbReference>
<feature type="transmembrane region" description="Helical" evidence="1">
    <location>
        <begin position="6"/>
        <end position="28"/>
    </location>
</feature>
<accession>A0A486SV31</accession>
<keyword evidence="1" id="KW-0812">Transmembrane</keyword>
<protein>
    <submittedName>
        <fullName evidence="3">Uncharacterized protein</fullName>
    </submittedName>
</protein>
<evidence type="ECO:0000313" key="4">
    <source>
        <dbReference type="Proteomes" id="UP000376235"/>
    </source>
</evidence>
<sequence length="32" mass="3792">MSCMQIKYFGMLSTYANLYLFISTPLTLPEWK</sequence>
<keyword evidence="1" id="KW-1133">Transmembrane helix</keyword>
<evidence type="ECO:0000256" key="1">
    <source>
        <dbReference type="SAM" id="Phobius"/>
    </source>
</evidence>
<evidence type="ECO:0000313" key="3">
    <source>
        <dbReference type="EMBL" id="VGM17956.1"/>
    </source>
</evidence>
<organism evidence="3">
    <name type="scientific">Klebsiella pneumoniae</name>
    <dbReference type="NCBI Taxonomy" id="573"/>
    <lineage>
        <taxon>Bacteria</taxon>
        <taxon>Pseudomonadati</taxon>
        <taxon>Pseudomonadota</taxon>
        <taxon>Gammaproteobacteria</taxon>
        <taxon>Enterobacterales</taxon>
        <taxon>Enterobacteriaceae</taxon>
        <taxon>Klebsiella/Raoultella group</taxon>
        <taxon>Klebsiella</taxon>
        <taxon>Klebsiella pneumoniae complex</taxon>
    </lineage>
</organism>
<name>A0A486SV31_KLEPN</name>
<dbReference type="AlphaFoldDB" id="A0A486SV31"/>
<proteinExistence type="predicted"/>
<dbReference type="Proteomes" id="UP000376235">
    <property type="component" value="Unassembled WGS sequence"/>
</dbReference>
<reference evidence="3 4" key="1">
    <citation type="submission" date="2019-03" db="EMBL/GenBank/DDBJ databases">
        <authorList>
            <consortium name="Pathogen Informatics"/>
        </authorList>
    </citation>
    <scope>NUCLEOTIDE SEQUENCE</scope>
    <source>
        <strain evidence="3">5012STDY7626358</strain>
        <strain evidence="2 4">5012STDY7626430</strain>
    </source>
</reference>
<gene>
    <name evidence="3" type="ORF">SAMEA4873559_01727</name>
    <name evidence="2" type="ORF">SAMEA4873632_02277</name>
</gene>
<keyword evidence="1" id="KW-0472">Membrane</keyword>
<evidence type="ECO:0000313" key="2">
    <source>
        <dbReference type="EMBL" id="VGK84938.1"/>
    </source>
</evidence>
<dbReference type="EMBL" id="CAAHDD010000003">
    <property type="protein sequence ID" value="VGM17956.1"/>
    <property type="molecule type" value="Genomic_DNA"/>
</dbReference>